<dbReference type="EMBL" id="JBFYGN010000012">
    <property type="protein sequence ID" value="MEX8193583.1"/>
    <property type="molecule type" value="Genomic_DNA"/>
</dbReference>
<evidence type="ECO:0000313" key="2">
    <source>
        <dbReference type="EMBL" id="MEX8193583.1"/>
    </source>
</evidence>
<accession>A0ABV3ZXG2</accession>
<gene>
    <name evidence="2" type="ORF">AB6724_12130</name>
</gene>
<feature type="domain" description="Schlafen AlbA-2" evidence="1">
    <location>
        <begin position="24"/>
        <end position="150"/>
    </location>
</feature>
<comment type="caution">
    <text evidence="2">The sequence shown here is derived from an EMBL/GenBank/DDBJ whole genome shotgun (WGS) entry which is preliminary data.</text>
</comment>
<sequence>MVVTQMLNRDINSRFEDWLLSPRETLDFEVKQWLDMSDAESQGVVAKALIALENHGGGFLLFGYKENDDKSLSPDQNRPASLEPYLTDALNAIVKRRAEPPFHVEVILQRHPTSGDEYPLVRIAGTSKVPVRSDSATPGGSLKQHVYYVRAPGPESRGPLNAGEWDSLLRRVIMNQREENISLLRALLPTFATGVASQAPPTEADTLHAFAEKAKLKWNALNDALDASNQSKITHGTFSFAARIVGTSRNLDPRRILEINESARRYTGWPALVTLNHEKTRPRLVDGCIEAWLADISNPGVGYADFWRIDPKNGNFFLLRGYHEDSLDPSRFGKPGTLFELTLPVWRLGEFLLRVLDLADAMYDQPYEVLVECEWDCIAGRHLFSHNYRRHIPPYKSAESTVRTTGSFPQNVLRELLPEAVKALTKPLYEHFEFFVPPDSFFAEELSEMTKNRF</sequence>
<dbReference type="Proteomes" id="UP001561046">
    <property type="component" value="Unassembled WGS sequence"/>
</dbReference>
<evidence type="ECO:0000259" key="1">
    <source>
        <dbReference type="Pfam" id="PF04326"/>
    </source>
</evidence>
<dbReference type="RefSeq" id="WP_369338779.1">
    <property type="nucleotide sequence ID" value="NZ_JBFYGN010000012.1"/>
</dbReference>
<keyword evidence="3" id="KW-1185">Reference proteome</keyword>
<evidence type="ECO:0000313" key="3">
    <source>
        <dbReference type="Proteomes" id="UP001561046"/>
    </source>
</evidence>
<name>A0ABV3ZXG2_9BURK</name>
<reference evidence="2 3" key="1">
    <citation type="journal article" date="2013" name="Int. J. Syst. Evol. Microbiol.">
        <title>Comamonas guangdongensis sp. nov., isolated from subterranean forest sediment, and emended description of the genus Comamonas.</title>
        <authorList>
            <person name="Zhang J."/>
            <person name="Wang Y."/>
            <person name="Zhou S."/>
            <person name="Wu C."/>
            <person name="He J."/>
            <person name="Li F."/>
        </authorList>
    </citation>
    <scope>NUCLEOTIDE SEQUENCE [LARGE SCALE GENOMIC DNA]</scope>
    <source>
        <strain evidence="2 3">CCTCC AB2011133</strain>
    </source>
</reference>
<proteinExistence type="predicted"/>
<protein>
    <submittedName>
        <fullName evidence="2">Helix-turn-helix domain-containing protein</fullName>
    </submittedName>
</protein>
<organism evidence="2 3">
    <name type="scientific">Comamonas guangdongensis</name>
    <dbReference type="NCBI Taxonomy" id="510515"/>
    <lineage>
        <taxon>Bacteria</taxon>
        <taxon>Pseudomonadati</taxon>
        <taxon>Pseudomonadota</taxon>
        <taxon>Betaproteobacteria</taxon>
        <taxon>Burkholderiales</taxon>
        <taxon>Comamonadaceae</taxon>
        <taxon>Comamonas</taxon>
    </lineage>
</organism>
<dbReference type="Pfam" id="PF04326">
    <property type="entry name" value="SLFN_AlbA_2"/>
    <property type="match status" value="1"/>
</dbReference>
<dbReference type="InterPro" id="IPR007421">
    <property type="entry name" value="Schlafen_AlbA_2_dom"/>
</dbReference>
<dbReference type="InterPro" id="IPR038461">
    <property type="entry name" value="Schlafen_AlbA_2_dom_sf"/>
</dbReference>
<dbReference type="Gene3D" id="3.30.950.30">
    <property type="entry name" value="Schlafen, AAA domain"/>
    <property type="match status" value="1"/>
</dbReference>